<protein>
    <submittedName>
        <fullName evidence="2">Uncharacterized protein</fullName>
    </submittedName>
</protein>
<sequence>MTYEPSWKKLTFPNSKCLRSCKGSCEIMCLTVVLTAAFFSSIARLNCRSNSAGTPNCRLAFKLVSTLCRSLPLSELLGSCALKGRDSSQSSMATSKSEIPPPSIFT</sequence>
<dbReference type="Proteomes" id="UP000061348">
    <property type="component" value="Unassembled WGS sequence"/>
</dbReference>
<gene>
    <name evidence="2" type="ORF">PFLmoz3_00779</name>
</gene>
<organism evidence="2 3">
    <name type="scientific">Pseudomonas fluorescens</name>
    <dbReference type="NCBI Taxonomy" id="294"/>
    <lineage>
        <taxon>Bacteria</taxon>
        <taxon>Pseudomonadati</taxon>
        <taxon>Pseudomonadota</taxon>
        <taxon>Gammaproteobacteria</taxon>
        <taxon>Pseudomonadales</taxon>
        <taxon>Pseudomonadaceae</taxon>
        <taxon>Pseudomonas</taxon>
    </lineage>
</organism>
<evidence type="ECO:0000256" key="1">
    <source>
        <dbReference type="SAM" id="MobiDB-lite"/>
    </source>
</evidence>
<comment type="caution">
    <text evidence="2">The sequence shown here is derived from an EMBL/GenBank/DDBJ whole genome shotgun (WGS) entry which is preliminary data.</text>
</comment>
<feature type="region of interest" description="Disordered" evidence="1">
    <location>
        <begin position="84"/>
        <end position="106"/>
    </location>
</feature>
<feature type="compositionally biased region" description="Polar residues" evidence="1">
    <location>
        <begin position="87"/>
        <end position="97"/>
    </location>
</feature>
<reference evidence="2 3" key="1">
    <citation type="submission" date="2015-05" db="EMBL/GenBank/DDBJ databases">
        <title>A genomic and transcriptomic approach to investigate the blue pigment phenotype in Pseudomonas fluorescens.</title>
        <authorList>
            <person name="Andreani N.A."/>
            <person name="Cardazzo B."/>
        </authorList>
    </citation>
    <scope>NUCLEOTIDE SEQUENCE [LARGE SCALE GENOMIC DNA]</scope>
    <source>
        <strain evidence="2 3">Ps_22</strain>
    </source>
</reference>
<evidence type="ECO:0000313" key="2">
    <source>
        <dbReference type="EMBL" id="KWV89666.1"/>
    </source>
</evidence>
<name>A0A120G912_PSEFL</name>
<dbReference type="EMBL" id="LCYA01000029">
    <property type="protein sequence ID" value="KWV89666.1"/>
    <property type="molecule type" value="Genomic_DNA"/>
</dbReference>
<dbReference type="AlphaFoldDB" id="A0A120G912"/>
<proteinExistence type="predicted"/>
<accession>A0A120G912</accession>
<evidence type="ECO:0000313" key="3">
    <source>
        <dbReference type="Proteomes" id="UP000061348"/>
    </source>
</evidence>